<protein>
    <submittedName>
        <fullName evidence="5">Uncharacterized protein</fullName>
    </submittedName>
</protein>
<sequence>MTARVFAQFHSEIGEVLGAPFDLPVDANPEQLQLICNSFLGKEEIVPLSFFIGEEEIKSTVEKALGHDVSGEKVVEILYQPQAIFRVRPVTRCTSSMPGHAEAVVSASFSPNGDHLASGSGDTTVRFWDLTTETPEFTGTSHRNWVLCISWSPDGQRLASADKSGVICLWNPRNGQQLGKSLTGHRQWINALQWEPLHRSVLAPANYIQSPIRFAFPRSGFECRFLASAGKDGDVRIWDTIAFSCHAVLSGHRASVTCLRWGGKGLIYSGSQDRTVRVWRSQDGALCRMLEGHGHWINTLALNSDYVLRTGGYDPTEAVLNPNVKPKCAGEEGAMAARLRYERFLSSLPSAEEILVSGSDDFTLFMWLPESSKKSTARMTGHQQLINDVKFSPDARLIASASFDKSIKLWDGRTGKYLASLRGHVSAVYQIAFSADSRLLVSGSSDSTLKVWKLSSRTLEGDLPGHADEVYAVDWSPDGSRVASGGKDKVLKL</sequence>
<dbReference type="GO" id="GO:0000027">
    <property type="term" value="P:ribosomal large subunit assembly"/>
    <property type="evidence" value="ECO:0007669"/>
    <property type="project" value="TreeGrafter"/>
</dbReference>
<keyword evidence="2" id="KW-0853">WD repeat</keyword>
<evidence type="ECO:0000256" key="3">
    <source>
        <dbReference type="ARBA" id="ARBA00022737"/>
    </source>
</evidence>
<dbReference type="PROSITE" id="PS00678">
    <property type="entry name" value="WD_REPEATS_1"/>
    <property type="match status" value="1"/>
</dbReference>
<evidence type="ECO:0000313" key="5">
    <source>
        <dbReference type="EMBL" id="CAD7224050.1"/>
    </source>
</evidence>
<dbReference type="PROSITE" id="PS50082">
    <property type="entry name" value="WD_REPEATS_2"/>
    <property type="match status" value="7"/>
</dbReference>
<dbReference type="InterPro" id="IPR020472">
    <property type="entry name" value="WD40_PAC1"/>
</dbReference>
<dbReference type="Pfam" id="PF08154">
    <property type="entry name" value="NLE"/>
    <property type="match status" value="1"/>
</dbReference>
<dbReference type="EMBL" id="OB660299">
    <property type="protein sequence ID" value="CAD7224050.1"/>
    <property type="molecule type" value="Genomic_DNA"/>
</dbReference>
<dbReference type="GO" id="GO:0005730">
    <property type="term" value="C:nucleolus"/>
    <property type="evidence" value="ECO:0007669"/>
    <property type="project" value="UniProtKB-SubCell"/>
</dbReference>
<dbReference type="InterPro" id="IPR015943">
    <property type="entry name" value="WD40/YVTN_repeat-like_dom_sf"/>
</dbReference>
<reference evidence="5" key="1">
    <citation type="submission" date="2020-11" db="EMBL/GenBank/DDBJ databases">
        <authorList>
            <person name="Tran Van P."/>
        </authorList>
    </citation>
    <scope>NUCLEOTIDE SEQUENCE</scope>
</reference>
<dbReference type="SUPFAM" id="SSF50978">
    <property type="entry name" value="WD40 repeat-like"/>
    <property type="match status" value="1"/>
</dbReference>
<gene>
    <name evidence="5" type="ORF">CTOB1V02_LOCUS2020</name>
</gene>
<evidence type="ECO:0000256" key="2">
    <source>
        <dbReference type="ARBA" id="ARBA00022574"/>
    </source>
</evidence>
<dbReference type="InterPro" id="IPR036322">
    <property type="entry name" value="WD40_repeat_dom_sf"/>
</dbReference>
<comment type="subcellular location">
    <subcellularLocation>
        <location evidence="1">Nucleus</location>
        <location evidence="1">Nucleolus</location>
    </subcellularLocation>
</comment>
<name>A0A7R8W3C3_9CRUS</name>
<dbReference type="GO" id="GO:0007219">
    <property type="term" value="P:Notch signaling pathway"/>
    <property type="evidence" value="ECO:0007669"/>
    <property type="project" value="TreeGrafter"/>
</dbReference>
<dbReference type="Gene3D" id="2.130.10.10">
    <property type="entry name" value="YVTN repeat-like/Quinoprotein amine dehydrogenase"/>
    <property type="match status" value="1"/>
</dbReference>
<dbReference type="OrthoDB" id="10267436at2759"/>
<dbReference type="AlphaFoldDB" id="A0A7R8W3C3"/>
<dbReference type="PROSITE" id="PS50294">
    <property type="entry name" value="WD_REPEATS_REGION"/>
    <property type="match status" value="6"/>
</dbReference>
<dbReference type="PRINTS" id="PR00320">
    <property type="entry name" value="GPROTEINBRPT"/>
</dbReference>
<keyword evidence="4" id="KW-0539">Nucleus</keyword>
<dbReference type="InterPro" id="IPR001632">
    <property type="entry name" value="WD40_G-protein_beta-like"/>
</dbReference>
<organism evidence="5">
    <name type="scientific">Cyprideis torosa</name>
    <dbReference type="NCBI Taxonomy" id="163714"/>
    <lineage>
        <taxon>Eukaryota</taxon>
        <taxon>Metazoa</taxon>
        <taxon>Ecdysozoa</taxon>
        <taxon>Arthropoda</taxon>
        <taxon>Crustacea</taxon>
        <taxon>Oligostraca</taxon>
        <taxon>Ostracoda</taxon>
        <taxon>Podocopa</taxon>
        <taxon>Podocopida</taxon>
        <taxon>Cytherocopina</taxon>
        <taxon>Cytheroidea</taxon>
        <taxon>Cytherideidae</taxon>
        <taxon>Cyprideis</taxon>
    </lineage>
</organism>
<dbReference type="InterPro" id="IPR001680">
    <property type="entry name" value="WD40_rpt"/>
</dbReference>
<dbReference type="PANTHER" id="PTHR19848:SF0">
    <property type="entry name" value="NOTCHLESS PROTEIN HOMOLOG 1"/>
    <property type="match status" value="1"/>
</dbReference>
<dbReference type="InterPro" id="IPR012972">
    <property type="entry name" value="NLE"/>
</dbReference>
<dbReference type="PANTHER" id="PTHR19848">
    <property type="entry name" value="WD40 REPEAT PROTEIN"/>
    <property type="match status" value="1"/>
</dbReference>
<accession>A0A7R8W3C3</accession>
<evidence type="ECO:0000256" key="4">
    <source>
        <dbReference type="ARBA" id="ARBA00023242"/>
    </source>
</evidence>
<dbReference type="Pfam" id="PF00400">
    <property type="entry name" value="WD40"/>
    <property type="match status" value="7"/>
</dbReference>
<dbReference type="InterPro" id="IPR019775">
    <property type="entry name" value="WD40_repeat_CS"/>
</dbReference>
<dbReference type="SMART" id="SM00320">
    <property type="entry name" value="WD40"/>
    <property type="match status" value="8"/>
</dbReference>
<proteinExistence type="predicted"/>
<dbReference type="CDD" id="cd00200">
    <property type="entry name" value="WD40"/>
    <property type="match status" value="1"/>
</dbReference>
<evidence type="ECO:0000256" key="1">
    <source>
        <dbReference type="ARBA" id="ARBA00004604"/>
    </source>
</evidence>
<keyword evidence="3" id="KW-0677">Repeat</keyword>
<dbReference type="PRINTS" id="PR00319">
    <property type="entry name" value="GPROTEINB"/>
</dbReference>